<dbReference type="InterPro" id="IPR000727">
    <property type="entry name" value="T_SNARE_dom"/>
</dbReference>
<evidence type="ECO:0000259" key="8">
    <source>
        <dbReference type="PROSITE" id="PS50111"/>
    </source>
</evidence>
<proteinExistence type="inferred from homology"/>
<evidence type="ECO:0000313" key="10">
    <source>
        <dbReference type="EMBL" id="TQE97792.1"/>
    </source>
</evidence>
<dbReference type="InterPro" id="IPR013655">
    <property type="entry name" value="PAS_fold_3"/>
</dbReference>
<dbReference type="PROSITE" id="PS50111">
    <property type="entry name" value="CHEMOTAXIS_TRANSDUC_2"/>
    <property type="match status" value="1"/>
</dbReference>
<accession>A0A540VM22</accession>
<dbReference type="Pfam" id="PF08447">
    <property type="entry name" value="PAS_3"/>
    <property type="match status" value="1"/>
</dbReference>
<comment type="subcellular location">
    <subcellularLocation>
        <location evidence="1">Cell inner membrane</location>
        <topology evidence="1">Multi-pass membrane protein</topology>
    </subcellularLocation>
</comment>
<feature type="compositionally biased region" description="Polar residues" evidence="6">
    <location>
        <begin position="253"/>
        <end position="266"/>
    </location>
</feature>
<dbReference type="AlphaFoldDB" id="A0A540VM22"/>
<comment type="similarity">
    <text evidence="4">Belongs to the methyl-accepting chemotaxis (MCP) protein family.</text>
</comment>
<dbReference type="InterPro" id="IPR035965">
    <property type="entry name" value="PAS-like_dom_sf"/>
</dbReference>
<organism evidence="10 11">
    <name type="scientific">Spiribacter salinus</name>
    <dbReference type="NCBI Taxonomy" id="1335746"/>
    <lineage>
        <taxon>Bacteria</taxon>
        <taxon>Pseudomonadati</taxon>
        <taxon>Pseudomonadota</taxon>
        <taxon>Gammaproteobacteria</taxon>
        <taxon>Chromatiales</taxon>
        <taxon>Ectothiorhodospiraceae</taxon>
        <taxon>Spiribacter</taxon>
    </lineage>
</organism>
<feature type="transmembrane region" description="Helical" evidence="7">
    <location>
        <begin position="111"/>
        <end position="133"/>
    </location>
</feature>
<keyword evidence="2" id="KW-0997">Cell inner membrane</keyword>
<dbReference type="InterPro" id="IPR004090">
    <property type="entry name" value="Chemotax_Me-accpt_rcpt"/>
</dbReference>
<sequence>MNVSGFSLDELRGQPHNMVRHPDMPESVYANFWETLKSGHPWMGVIKNRCKNGDHYWVSAYVSPVYQDGEQVGFQSVRTQPSEQLKERAERAYSRLRSGKRAMALRLRLGLGWQLAAMVYSAVLAALAAGYGMGAGFDGLTLAVIGAGALAAGFLGMKAGGAMQAFSRECADVFDNPLGAQVYGSGNDVIANGRLALSMRRSQLEALRGRIEDLTLELTQSAQAAGEAAESGQTAAEQQENEIEQIATAMEEMSSTVEQVSSNTSETSDRASHAAEQAESGRRIILETTEAMEALGEEVNRADETVQQLRDQALSINSVVDVITGIADQTNLLALNAAIEAARAGESGRGFAVVADEVRQLAHRVSASTDEIRSTIESLSSGTESTVTAMAQSRQFAKTVQTQAQDSSERIQSIEASVEQIRDMANQIATAAEQQASTAADMSHRVSEIHQSSQMGASIAKQSNDNSDALVDMVRRLEGVVRQFRI</sequence>
<dbReference type="Gene3D" id="3.30.450.20">
    <property type="entry name" value="PAS domain"/>
    <property type="match status" value="1"/>
</dbReference>
<dbReference type="GO" id="GO:0007165">
    <property type="term" value="P:signal transduction"/>
    <property type="evidence" value="ECO:0007669"/>
    <property type="project" value="UniProtKB-KW"/>
</dbReference>
<feature type="transmembrane region" description="Helical" evidence="7">
    <location>
        <begin position="139"/>
        <end position="157"/>
    </location>
</feature>
<reference evidence="10 11" key="1">
    <citation type="submission" date="2019-06" db="EMBL/GenBank/DDBJ databases">
        <title>Metagenome assembled Genome of Spiribacter salinus SL48-SHIP from the microbial mat of Salt Lake 48 (Novosibirsk region, Russia).</title>
        <authorList>
            <person name="Shipova A."/>
            <person name="Rozanov A.S."/>
            <person name="Bryanskaya A.V."/>
            <person name="Peltek S.E."/>
        </authorList>
    </citation>
    <scope>NUCLEOTIDE SEQUENCE [LARGE SCALE GENOMIC DNA]</scope>
    <source>
        <strain evidence="10">SL48-SHIP-2</strain>
    </source>
</reference>
<keyword evidence="7" id="KW-1133">Transmembrane helix</keyword>
<feature type="domain" description="Methyl-accepting transducer" evidence="8">
    <location>
        <begin position="214"/>
        <end position="450"/>
    </location>
</feature>
<dbReference type="PANTHER" id="PTHR32089:SF112">
    <property type="entry name" value="LYSOZYME-LIKE PROTEIN-RELATED"/>
    <property type="match status" value="1"/>
</dbReference>
<dbReference type="SUPFAM" id="SSF55785">
    <property type="entry name" value="PYP-like sensor domain (PAS domain)"/>
    <property type="match status" value="1"/>
</dbReference>
<feature type="region of interest" description="Disordered" evidence="6">
    <location>
        <begin position="252"/>
        <end position="281"/>
    </location>
</feature>
<dbReference type="SMART" id="SM00283">
    <property type="entry name" value="MA"/>
    <property type="match status" value="1"/>
</dbReference>
<dbReference type="InterPro" id="IPR000014">
    <property type="entry name" value="PAS"/>
</dbReference>
<dbReference type="SUPFAM" id="SSF58104">
    <property type="entry name" value="Methyl-accepting chemotaxis protein (MCP) signaling domain"/>
    <property type="match status" value="1"/>
</dbReference>
<comment type="caution">
    <text evidence="10">The sequence shown here is derived from an EMBL/GenBank/DDBJ whole genome shotgun (WGS) entry which is preliminary data.</text>
</comment>
<evidence type="ECO:0000256" key="1">
    <source>
        <dbReference type="ARBA" id="ARBA00004429"/>
    </source>
</evidence>
<dbReference type="PROSITE" id="PS50192">
    <property type="entry name" value="T_SNARE"/>
    <property type="match status" value="1"/>
</dbReference>
<feature type="domain" description="T-SNARE coiled-coil homology" evidence="9">
    <location>
        <begin position="401"/>
        <end position="463"/>
    </location>
</feature>
<evidence type="ECO:0000256" key="3">
    <source>
        <dbReference type="ARBA" id="ARBA00023224"/>
    </source>
</evidence>
<dbReference type="Proteomes" id="UP000315400">
    <property type="component" value="Unassembled WGS sequence"/>
</dbReference>
<dbReference type="GO" id="GO:0006935">
    <property type="term" value="P:chemotaxis"/>
    <property type="evidence" value="ECO:0007669"/>
    <property type="project" value="InterPro"/>
</dbReference>
<dbReference type="InterPro" id="IPR004089">
    <property type="entry name" value="MCPsignal_dom"/>
</dbReference>
<dbReference type="CDD" id="cd11386">
    <property type="entry name" value="MCP_signal"/>
    <property type="match status" value="1"/>
</dbReference>
<evidence type="ECO:0000256" key="4">
    <source>
        <dbReference type="ARBA" id="ARBA00029447"/>
    </source>
</evidence>
<evidence type="ECO:0000256" key="6">
    <source>
        <dbReference type="SAM" id="MobiDB-lite"/>
    </source>
</evidence>
<evidence type="ECO:0000313" key="11">
    <source>
        <dbReference type="Proteomes" id="UP000315400"/>
    </source>
</evidence>
<dbReference type="Pfam" id="PF00015">
    <property type="entry name" value="MCPsignal"/>
    <property type="match status" value="1"/>
</dbReference>
<evidence type="ECO:0000256" key="5">
    <source>
        <dbReference type="PROSITE-ProRule" id="PRU00284"/>
    </source>
</evidence>
<name>A0A540VM22_9GAMM</name>
<gene>
    <name evidence="10" type="ORF">FKY71_15890</name>
</gene>
<keyword evidence="7" id="KW-0812">Transmembrane</keyword>
<dbReference type="PANTHER" id="PTHR32089">
    <property type="entry name" value="METHYL-ACCEPTING CHEMOTAXIS PROTEIN MCPB"/>
    <property type="match status" value="1"/>
</dbReference>
<dbReference type="FunFam" id="1.10.287.950:FF:000001">
    <property type="entry name" value="Methyl-accepting chemotaxis sensory transducer"/>
    <property type="match status" value="1"/>
</dbReference>
<keyword evidence="7" id="KW-0472">Membrane</keyword>
<dbReference type="GO" id="GO:0005886">
    <property type="term" value="C:plasma membrane"/>
    <property type="evidence" value="ECO:0007669"/>
    <property type="project" value="UniProtKB-SubCell"/>
</dbReference>
<keyword evidence="3 5" id="KW-0807">Transducer</keyword>
<dbReference type="EMBL" id="VIFK01000297">
    <property type="protein sequence ID" value="TQE97792.1"/>
    <property type="molecule type" value="Genomic_DNA"/>
</dbReference>
<evidence type="ECO:0000259" key="9">
    <source>
        <dbReference type="PROSITE" id="PS50192"/>
    </source>
</evidence>
<evidence type="ECO:0000256" key="2">
    <source>
        <dbReference type="ARBA" id="ARBA00022519"/>
    </source>
</evidence>
<dbReference type="PRINTS" id="PR00260">
    <property type="entry name" value="CHEMTRNSDUCR"/>
</dbReference>
<dbReference type="NCBIfam" id="TIGR00229">
    <property type="entry name" value="sensory_box"/>
    <property type="match status" value="1"/>
</dbReference>
<dbReference type="GO" id="GO:0004888">
    <property type="term" value="F:transmembrane signaling receptor activity"/>
    <property type="evidence" value="ECO:0007669"/>
    <property type="project" value="InterPro"/>
</dbReference>
<evidence type="ECO:0000256" key="7">
    <source>
        <dbReference type="SAM" id="Phobius"/>
    </source>
</evidence>
<keyword evidence="2" id="KW-1003">Cell membrane</keyword>
<protein>
    <submittedName>
        <fullName evidence="10">PAS domain S-box protein</fullName>
    </submittedName>
</protein>
<dbReference type="CDD" id="cd00130">
    <property type="entry name" value="PAS"/>
    <property type="match status" value="1"/>
</dbReference>
<dbReference type="Gene3D" id="1.10.287.950">
    <property type="entry name" value="Methyl-accepting chemotaxis protein"/>
    <property type="match status" value="1"/>
</dbReference>